<evidence type="ECO:0000313" key="11">
    <source>
        <dbReference type="EMBL" id="KAJ8046553.1"/>
    </source>
</evidence>
<evidence type="ECO:0000256" key="2">
    <source>
        <dbReference type="ARBA" id="ARBA00005393"/>
    </source>
</evidence>
<dbReference type="Gene3D" id="3.40.50.10180">
    <property type="entry name" value="Glycerate kinase, MOFRL-like N-terminal domain"/>
    <property type="match status" value="1"/>
</dbReference>
<comment type="caution">
    <text evidence="11">The sequence shown here is derived from an EMBL/GenBank/DDBJ whole genome shotgun (WGS) entry which is preliminary data.</text>
</comment>
<dbReference type="Gene3D" id="3.40.1480.10">
    <property type="entry name" value="MOFRL domain"/>
    <property type="match status" value="1"/>
</dbReference>
<feature type="domain" description="MOFRL-associated" evidence="10">
    <location>
        <begin position="69"/>
        <end position="322"/>
    </location>
</feature>
<keyword evidence="8" id="KW-0067">ATP-binding</keyword>
<dbReference type="Pfam" id="PF13660">
    <property type="entry name" value="DUF4147"/>
    <property type="match status" value="1"/>
</dbReference>
<dbReference type="GO" id="GO:0005737">
    <property type="term" value="C:cytoplasm"/>
    <property type="evidence" value="ECO:0007669"/>
    <property type="project" value="TreeGrafter"/>
</dbReference>
<dbReference type="InterPro" id="IPR007835">
    <property type="entry name" value="MOFRL"/>
</dbReference>
<dbReference type="Proteomes" id="UP001152320">
    <property type="component" value="Chromosome 2"/>
</dbReference>
<gene>
    <name evidence="11" type="ORF">HOLleu_05256</name>
</gene>
<dbReference type="AlphaFoldDB" id="A0A9Q1CKR8"/>
<comment type="catalytic activity">
    <reaction evidence="1">
        <text>(R)-glycerate + ATP = (2R)-3-phosphoglycerate + ADP + H(+)</text>
        <dbReference type="Rhea" id="RHEA:23516"/>
        <dbReference type="ChEBI" id="CHEBI:15378"/>
        <dbReference type="ChEBI" id="CHEBI:16659"/>
        <dbReference type="ChEBI" id="CHEBI:30616"/>
        <dbReference type="ChEBI" id="CHEBI:58272"/>
        <dbReference type="ChEBI" id="CHEBI:456216"/>
        <dbReference type="EC" id="2.7.1.31"/>
    </reaction>
</comment>
<dbReference type="FunFam" id="3.40.50.10180:FF:000001">
    <property type="entry name" value="Glycerate kinase"/>
    <property type="match status" value="1"/>
</dbReference>
<keyword evidence="6" id="KW-0547">Nucleotide-binding</keyword>
<sequence>MPYVGANSVQHLLRNFLLQPTRIPSSLIRSVRCTIPAPAYCTIPSFAPMHHLHSYHGDASQERQVANAIKIFQAGIDAVLPSQMVKNALHVEDDKLVVNERTYQLKHNVYIAAFGKAVAGMVQAAEKQLGEHVVRGIASVPVGMMKALEDAGRRQVLARHDMWPAPSSRIKLIEGAQDNIPDENSLRAAQQILKLAESLTEDHILLVLISGGGSALLPAPIPPVTLHQKQEITKLLASRGASIQELNTVRSSISLLKGGKLAQLARPAKVISLILSDIIGDPIDLIASGPTVPSSFVAKDCFEIITKYTSLGEIPDNIKSVINNNGNPVAYEQFSHVNNVIVGNNSKAVRASKETSERLGFDSFILSTSISGEAKIVGKHFAELAQVICTMLQDPESSVTEAAKLVDLLQSLNATDTIIKSIQRKLVSKKSICLIGAGETTVTIHGNGKGGRNQELALAAAVAMDTASSFKNCHVTFLSGGTDGQDGPTDAAGAWVHPGIVREALLCGHSPGNSLQENDSYTFFSNLADGRNLLKTGLTGTNVMDVQILLVTPRT</sequence>
<protein>
    <recommendedName>
        <fullName evidence="4">Glycerate kinase</fullName>
        <ecNumber evidence="3">2.7.1.31</ecNumber>
    </recommendedName>
</protein>
<dbReference type="PANTHER" id="PTHR12227:SF0">
    <property type="entry name" value="GLYCERATE KINASE"/>
    <property type="match status" value="1"/>
</dbReference>
<evidence type="ECO:0000256" key="4">
    <source>
        <dbReference type="ARBA" id="ARBA00020720"/>
    </source>
</evidence>
<keyword evidence="5" id="KW-0808">Transferase</keyword>
<name>A0A9Q1CKR8_HOLLE</name>
<evidence type="ECO:0000259" key="10">
    <source>
        <dbReference type="Pfam" id="PF13660"/>
    </source>
</evidence>
<accession>A0A9Q1CKR8</accession>
<evidence type="ECO:0000256" key="3">
    <source>
        <dbReference type="ARBA" id="ARBA00012101"/>
    </source>
</evidence>
<dbReference type="InterPro" id="IPR025286">
    <property type="entry name" value="MOFRL_assoc_dom"/>
</dbReference>
<evidence type="ECO:0000313" key="12">
    <source>
        <dbReference type="Proteomes" id="UP001152320"/>
    </source>
</evidence>
<keyword evidence="7 11" id="KW-0418">Kinase</keyword>
<dbReference type="InterPro" id="IPR038614">
    <property type="entry name" value="GK_N_sf"/>
</dbReference>
<proteinExistence type="inferred from homology"/>
<dbReference type="PANTHER" id="PTHR12227">
    <property type="entry name" value="GLYCERATE KINASE"/>
    <property type="match status" value="1"/>
</dbReference>
<dbReference type="InterPro" id="IPR037035">
    <property type="entry name" value="GK-like_C_sf"/>
</dbReference>
<evidence type="ECO:0000256" key="5">
    <source>
        <dbReference type="ARBA" id="ARBA00022679"/>
    </source>
</evidence>
<evidence type="ECO:0000256" key="6">
    <source>
        <dbReference type="ARBA" id="ARBA00022741"/>
    </source>
</evidence>
<comment type="similarity">
    <text evidence="2">Belongs to the glycerate kinase type-2 family.</text>
</comment>
<dbReference type="SUPFAM" id="SSF82544">
    <property type="entry name" value="GckA/TtuD-like"/>
    <property type="match status" value="1"/>
</dbReference>
<feature type="domain" description="MOFRL" evidence="9">
    <location>
        <begin position="433"/>
        <end position="545"/>
    </location>
</feature>
<organism evidence="11 12">
    <name type="scientific">Holothuria leucospilota</name>
    <name type="common">Black long sea cucumber</name>
    <name type="synonym">Mertensiothuria leucospilota</name>
    <dbReference type="NCBI Taxonomy" id="206669"/>
    <lineage>
        <taxon>Eukaryota</taxon>
        <taxon>Metazoa</taxon>
        <taxon>Echinodermata</taxon>
        <taxon>Eleutherozoa</taxon>
        <taxon>Echinozoa</taxon>
        <taxon>Holothuroidea</taxon>
        <taxon>Aspidochirotacea</taxon>
        <taxon>Aspidochirotida</taxon>
        <taxon>Holothuriidae</taxon>
        <taxon>Holothuria</taxon>
    </lineage>
</organism>
<evidence type="ECO:0000259" key="9">
    <source>
        <dbReference type="Pfam" id="PF05161"/>
    </source>
</evidence>
<dbReference type="EMBL" id="JAIZAY010000002">
    <property type="protein sequence ID" value="KAJ8046553.1"/>
    <property type="molecule type" value="Genomic_DNA"/>
</dbReference>
<evidence type="ECO:0000256" key="8">
    <source>
        <dbReference type="ARBA" id="ARBA00022840"/>
    </source>
</evidence>
<dbReference type="GO" id="GO:0005524">
    <property type="term" value="F:ATP binding"/>
    <property type="evidence" value="ECO:0007669"/>
    <property type="project" value="UniProtKB-KW"/>
</dbReference>
<dbReference type="OrthoDB" id="44918at2759"/>
<dbReference type="Pfam" id="PF05161">
    <property type="entry name" value="MOFRL"/>
    <property type="match status" value="1"/>
</dbReference>
<evidence type="ECO:0000256" key="7">
    <source>
        <dbReference type="ARBA" id="ARBA00022777"/>
    </source>
</evidence>
<dbReference type="GO" id="GO:0008887">
    <property type="term" value="F:glycerate kinase activity"/>
    <property type="evidence" value="ECO:0007669"/>
    <property type="project" value="UniProtKB-EC"/>
</dbReference>
<reference evidence="11" key="1">
    <citation type="submission" date="2021-10" db="EMBL/GenBank/DDBJ databases">
        <title>Tropical sea cucumber genome reveals ecological adaptation and Cuvierian tubules defense mechanism.</title>
        <authorList>
            <person name="Chen T."/>
        </authorList>
    </citation>
    <scope>NUCLEOTIDE SEQUENCE</scope>
    <source>
        <strain evidence="11">Nanhai2018</strain>
        <tissue evidence="11">Muscle</tissue>
    </source>
</reference>
<evidence type="ECO:0000256" key="1">
    <source>
        <dbReference type="ARBA" id="ARBA00000694"/>
    </source>
</evidence>
<keyword evidence="12" id="KW-1185">Reference proteome</keyword>
<dbReference type="InterPro" id="IPR039760">
    <property type="entry name" value="MOFRL_protein"/>
</dbReference>
<dbReference type="EC" id="2.7.1.31" evidence="3"/>